<proteinExistence type="inferred from homology"/>
<dbReference type="InterPro" id="IPR013083">
    <property type="entry name" value="Znf_RING/FYVE/PHD"/>
</dbReference>
<evidence type="ECO:0000256" key="4">
    <source>
        <dbReference type="ARBA" id="ARBA00022771"/>
    </source>
</evidence>
<evidence type="ECO:0000256" key="1">
    <source>
        <dbReference type="ARBA" id="ARBA00000900"/>
    </source>
</evidence>
<comment type="caution">
    <text evidence="9">The sequence shown here is derived from an EMBL/GenBank/DDBJ whole genome shotgun (WGS) entry which is preliminary data.</text>
</comment>
<dbReference type="InterPro" id="IPR001841">
    <property type="entry name" value="Znf_RING"/>
</dbReference>
<reference evidence="9" key="1">
    <citation type="submission" date="2020-01" db="EMBL/GenBank/DDBJ databases">
        <title>Genome sequence of Kobresia littledalei, the first chromosome-level genome in the family Cyperaceae.</title>
        <authorList>
            <person name="Qu G."/>
        </authorList>
    </citation>
    <scope>NUCLEOTIDE SEQUENCE</scope>
    <source>
        <strain evidence="9">C.B.Clarke</strain>
        <tissue evidence="9">Leaf</tissue>
    </source>
</reference>
<organism evidence="9 10">
    <name type="scientific">Carex littledalei</name>
    <dbReference type="NCBI Taxonomy" id="544730"/>
    <lineage>
        <taxon>Eukaryota</taxon>
        <taxon>Viridiplantae</taxon>
        <taxon>Streptophyta</taxon>
        <taxon>Embryophyta</taxon>
        <taxon>Tracheophyta</taxon>
        <taxon>Spermatophyta</taxon>
        <taxon>Magnoliopsida</taxon>
        <taxon>Liliopsida</taxon>
        <taxon>Poales</taxon>
        <taxon>Cyperaceae</taxon>
        <taxon>Cyperoideae</taxon>
        <taxon>Cariceae</taxon>
        <taxon>Carex</taxon>
        <taxon>Carex subgen. Euthyceras</taxon>
    </lineage>
</organism>
<comment type="catalytic activity">
    <reaction evidence="1">
        <text>S-ubiquitinyl-[E2 ubiquitin-conjugating enzyme]-L-cysteine + [acceptor protein]-L-lysine = [E2 ubiquitin-conjugating enzyme]-L-cysteine + N(6)-ubiquitinyl-[acceptor protein]-L-lysine.</text>
        <dbReference type="EC" id="2.3.2.27"/>
    </reaction>
</comment>
<protein>
    <recommendedName>
        <fullName evidence="2">RING-type E3 ubiquitin transferase</fullName>
        <ecNumber evidence="2">2.3.2.27</ecNumber>
    </recommendedName>
</protein>
<name>A0A833RLD5_9POAL</name>
<dbReference type="EC" id="2.3.2.27" evidence="2"/>
<evidence type="ECO:0000256" key="7">
    <source>
        <dbReference type="PROSITE-ProRule" id="PRU00175"/>
    </source>
</evidence>
<evidence type="ECO:0000259" key="8">
    <source>
        <dbReference type="PROSITE" id="PS50089"/>
    </source>
</evidence>
<dbReference type="GO" id="GO:0061630">
    <property type="term" value="F:ubiquitin protein ligase activity"/>
    <property type="evidence" value="ECO:0007669"/>
    <property type="project" value="UniProtKB-EC"/>
</dbReference>
<evidence type="ECO:0000256" key="5">
    <source>
        <dbReference type="ARBA" id="ARBA00022833"/>
    </source>
</evidence>
<keyword evidence="3" id="KW-0479">Metal-binding</keyword>
<keyword evidence="5" id="KW-0862">Zinc</keyword>
<dbReference type="EMBL" id="SWLB01000006">
    <property type="protein sequence ID" value="KAF3337703.1"/>
    <property type="molecule type" value="Genomic_DNA"/>
</dbReference>
<dbReference type="PROSITE" id="PS50089">
    <property type="entry name" value="ZF_RING_2"/>
    <property type="match status" value="1"/>
</dbReference>
<comment type="similarity">
    <text evidence="6">Belongs to the RING-type zinc finger family. ATL subfamily.</text>
</comment>
<dbReference type="PANTHER" id="PTHR14155">
    <property type="entry name" value="RING FINGER DOMAIN-CONTAINING"/>
    <property type="match status" value="1"/>
</dbReference>
<feature type="domain" description="RING-type" evidence="8">
    <location>
        <begin position="62"/>
        <end position="104"/>
    </location>
</feature>
<dbReference type="InterPro" id="IPR053238">
    <property type="entry name" value="RING-H2_zinc_finger"/>
</dbReference>
<dbReference type="Proteomes" id="UP000623129">
    <property type="component" value="Unassembled WGS sequence"/>
</dbReference>
<keyword evidence="4 7" id="KW-0863">Zinc-finger</keyword>
<accession>A0A833RLD5</accession>
<dbReference type="Pfam" id="PF13639">
    <property type="entry name" value="zf-RING_2"/>
    <property type="match status" value="1"/>
</dbReference>
<keyword evidence="10" id="KW-1185">Reference proteome</keyword>
<gene>
    <name evidence="9" type="ORF">FCM35_KLT18290</name>
</gene>
<evidence type="ECO:0000256" key="2">
    <source>
        <dbReference type="ARBA" id="ARBA00012483"/>
    </source>
</evidence>
<dbReference type="SMART" id="SM00184">
    <property type="entry name" value="RING"/>
    <property type="match status" value="1"/>
</dbReference>
<evidence type="ECO:0000256" key="3">
    <source>
        <dbReference type="ARBA" id="ARBA00022723"/>
    </source>
</evidence>
<dbReference type="AlphaFoldDB" id="A0A833RLD5"/>
<dbReference type="OrthoDB" id="8062037at2759"/>
<dbReference type="Gene3D" id="3.30.40.10">
    <property type="entry name" value="Zinc/RING finger domain, C3HC4 (zinc finger)"/>
    <property type="match status" value="1"/>
</dbReference>
<evidence type="ECO:0000313" key="9">
    <source>
        <dbReference type="EMBL" id="KAF3337703.1"/>
    </source>
</evidence>
<evidence type="ECO:0000256" key="6">
    <source>
        <dbReference type="ARBA" id="ARBA00024209"/>
    </source>
</evidence>
<sequence length="124" mass="14429">MYRDSHRHRPSNEPLSSMILERMITPEPREPPRTIVPYNSSIDYFLVTYMYQRDGRSEGNDCVVCLGQLQQGEMVAKIESCSHLFHEMCIDRWLRLHKTCPICRSRVDQEATEESMIGHTSAVV</sequence>
<dbReference type="GO" id="GO:0008270">
    <property type="term" value="F:zinc ion binding"/>
    <property type="evidence" value="ECO:0007669"/>
    <property type="project" value="UniProtKB-KW"/>
</dbReference>
<dbReference type="SUPFAM" id="SSF57850">
    <property type="entry name" value="RING/U-box"/>
    <property type="match status" value="1"/>
</dbReference>
<evidence type="ECO:0000313" key="10">
    <source>
        <dbReference type="Proteomes" id="UP000623129"/>
    </source>
</evidence>
<dbReference type="PANTHER" id="PTHR14155:SF610">
    <property type="entry name" value="OS01G0755700 PROTEIN"/>
    <property type="match status" value="1"/>
</dbReference>